<comment type="pathway">
    <text evidence="10">Carbohydrate degradation.</text>
</comment>
<dbReference type="NCBIfam" id="NF004076">
    <property type="entry name" value="PRK05581.1-4"/>
    <property type="match status" value="1"/>
</dbReference>
<feature type="active site" description="Proton acceptor" evidence="10 12">
    <location>
        <position position="34"/>
    </location>
</feature>
<dbReference type="PROSITE" id="PS01086">
    <property type="entry name" value="RIBUL_P_3_EPIMER_2"/>
    <property type="match status" value="1"/>
</dbReference>
<feature type="active site" description="Proton donor" evidence="10 12">
    <location>
        <position position="174"/>
    </location>
</feature>
<feature type="binding site" evidence="10 13">
    <location>
        <position position="32"/>
    </location>
    <ligand>
        <name>a divalent metal cation</name>
        <dbReference type="ChEBI" id="CHEBI:60240"/>
    </ligand>
</feature>
<proteinExistence type="inferred from homology"/>
<comment type="caution">
    <text evidence="15">The sequence shown here is derived from an EMBL/GenBank/DDBJ whole genome shotgun (WGS) entry which is preliminary data.</text>
</comment>
<gene>
    <name evidence="10" type="primary">rpe</name>
    <name evidence="15" type="ORF">AZI98_01435</name>
</gene>
<evidence type="ECO:0000256" key="1">
    <source>
        <dbReference type="ARBA" id="ARBA00001782"/>
    </source>
</evidence>
<keyword evidence="13" id="KW-0862">Zinc</keyword>
<organism evidence="15 16">
    <name type="scientific">Aeribacillus pallidus</name>
    <dbReference type="NCBI Taxonomy" id="33936"/>
    <lineage>
        <taxon>Bacteria</taxon>
        <taxon>Bacillati</taxon>
        <taxon>Bacillota</taxon>
        <taxon>Bacilli</taxon>
        <taxon>Bacillales</taxon>
        <taxon>Bacillaceae</taxon>
        <taxon>Aeribacillus</taxon>
    </lineage>
</organism>
<dbReference type="Pfam" id="PF00834">
    <property type="entry name" value="Ribul_P_3_epim"/>
    <property type="match status" value="1"/>
</dbReference>
<keyword evidence="13" id="KW-0464">Manganese</keyword>
<dbReference type="GO" id="GO:0006098">
    <property type="term" value="P:pentose-phosphate shunt"/>
    <property type="evidence" value="ECO:0007669"/>
    <property type="project" value="UniProtKB-UniRule"/>
</dbReference>
<dbReference type="FunFam" id="3.20.20.70:FF:000004">
    <property type="entry name" value="Ribulose-phosphate 3-epimerase"/>
    <property type="match status" value="1"/>
</dbReference>
<comment type="cofactor">
    <cofactor evidence="3">
        <name>Co(2+)</name>
        <dbReference type="ChEBI" id="CHEBI:48828"/>
    </cofactor>
</comment>
<dbReference type="GO" id="GO:0019323">
    <property type="term" value="P:pentose catabolic process"/>
    <property type="evidence" value="ECO:0007669"/>
    <property type="project" value="UniProtKB-UniRule"/>
</dbReference>
<evidence type="ECO:0000313" key="16">
    <source>
        <dbReference type="Proteomes" id="UP000076476"/>
    </source>
</evidence>
<dbReference type="Gene3D" id="3.20.20.70">
    <property type="entry name" value="Aldolase class I"/>
    <property type="match status" value="1"/>
</dbReference>
<dbReference type="InterPro" id="IPR026019">
    <property type="entry name" value="Ribul_P_3_epim"/>
</dbReference>
<dbReference type="InterPro" id="IPR013785">
    <property type="entry name" value="Aldolase_TIM"/>
</dbReference>
<dbReference type="EMBL" id="LWBR01000005">
    <property type="protein sequence ID" value="KZN97831.1"/>
    <property type="molecule type" value="Genomic_DNA"/>
</dbReference>
<comment type="function">
    <text evidence="10">Catalyzes the reversible epimerization of D-ribulose 5-phosphate to D-xylulose 5-phosphate.</text>
</comment>
<feature type="binding site" evidence="10 14">
    <location>
        <begin position="141"/>
        <end position="144"/>
    </location>
    <ligand>
        <name>substrate</name>
    </ligand>
</feature>
<dbReference type="PIRSF" id="PIRSF001461">
    <property type="entry name" value="RPE"/>
    <property type="match status" value="1"/>
</dbReference>
<evidence type="ECO:0000256" key="14">
    <source>
        <dbReference type="PIRSR" id="PIRSR001461-3"/>
    </source>
</evidence>
<evidence type="ECO:0000256" key="11">
    <source>
        <dbReference type="PIRNR" id="PIRNR001461"/>
    </source>
</evidence>
<dbReference type="GO" id="GO:0004750">
    <property type="term" value="F:D-ribulose-phosphate 3-epimerase activity"/>
    <property type="evidence" value="ECO:0007669"/>
    <property type="project" value="UniProtKB-UniRule"/>
</dbReference>
<feature type="binding site" evidence="10 14">
    <location>
        <position position="7"/>
    </location>
    <ligand>
        <name>substrate</name>
    </ligand>
</feature>
<comment type="cofactor">
    <cofactor evidence="10 13">
        <name>a divalent metal cation</name>
        <dbReference type="ChEBI" id="CHEBI:60240"/>
    </cofactor>
    <text evidence="10 13">Binds 1 divalent metal cation per subunit.</text>
</comment>
<dbReference type="InterPro" id="IPR011060">
    <property type="entry name" value="RibuloseP-bd_barrel"/>
</dbReference>
<dbReference type="SUPFAM" id="SSF51366">
    <property type="entry name" value="Ribulose-phoshate binding barrel"/>
    <property type="match status" value="1"/>
</dbReference>
<comment type="cofactor">
    <cofactor evidence="5">
        <name>Fe(2+)</name>
        <dbReference type="ChEBI" id="CHEBI:29033"/>
    </cofactor>
</comment>
<feature type="binding site" evidence="10 13">
    <location>
        <position position="174"/>
    </location>
    <ligand>
        <name>a divalent metal cation</name>
        <dbReference type="ChEBI" id="CHEBI:60240"/>
    </ligand>
</feature>
<name>A0A165Z4J0_9BACI</name>
<dbReference type="GO" id="GO:0046872">
    <property type="term" value="F:metal ion binding"/>
    <property type="evidence" value="ECO:0007669"/>
    <property type="project" value="UniProtKB-UniRule"/>
</dbReference>
<dbReference type="GO" id="GO:0005737">
    <property type="term" value="C:cytoplasm"/>
    <property type="evidence" value="ECO:0007669"/>
    <property type="project" value="UniProtKB-ARBA"/>
</dbReference>
<comment type="similarity">
    <text evidence="6 10 11">Belongs to the ribulose-phosphate 3-epimerase family.</text>
</comment>
<evidence type="ECO:0000256" key="10">
    <source>
        <dbReference type="HAMAP-Rule" id="MF_02227"/>
    </source>
</evidence>
<dbReference type="EC" id="5.1.3.1" evidence="7 10"/>
<accession>A0A165Z4J0</accession>
<evidence type="ECO:0000256" key="3">
    <source>
        <dbReference type="ARBA" id="ARBA00001941"/>
    </source>
</evidence>
<feature type="binding site" evidence="10 13">
    <location>
        <position position="34"/>
    </location>
    <ligand>
        <name>a divalent metal cation</name>
        <dbReference type="ChEBI" id="CHEBI:60240"/>
    </ligand>
</feature>
<dbReference type="NCBIfam" id="TIGR01163">
    <property type="entry name" value="rpe"/>
    <property type="match status" value="1"/>
</dbReference>
<evidence type="ECO:0000256" key="12">
    <source>
        <dbReference type="PIRSR" id="PIRSR001461-1"/>
    </source>
</evidence>
<dbReference type="HAMAP" id="MF_02227">
    <property type="entry name" value="RPE"/>
    <property type="match status" value="1"/>
</dbReference>
<keyword evidence="10 11" id="KW-0119">Carbohydrate metabolism</keyword>
<comment type="catalytic activity">
    <reaction evidence="1 10 11">
        <text>D-ribulose 5-phosphate = D-xylulose 5-phosphate</text>
        <dbReference type="Rhea" id="RHEA:13677"/>
        <dbReference type="ChEBI" id="CHEBI:57737"/>
        <dbReference type="ChEBI" id="CHEBI:58121"/>
        <dbReference type="EC" id="5.1.3.1"/>
    </reaction>
</comment>
<evidence type="ECO:0000256" key="4">
    <source>
        <dbReference type="ARBA" id="ARBA00001947"/>
    </source>
</evidence>
<evidence type="ECO:0000256" key="13">
    <source>
        <dbReference type="PIRSR" id="PIRSR001461-2"/>
    </source>
</evidence>
<dbReference type="OrthoDB" id="1645589at2"/>
<keyword evidence="13" id="KW-0170">Cobalt</keyword>
<comment type="cofactor">
    <cofactor evidence="2">
        <name>Mn(2+)</name>
        <dbReference type="ChEBI" id="CHEBI:29035"/>
    </cofactor>
</comment>
<evidence type="ECO:0000256" key="2">
    <source>
        <dbReference type="ARBA" id="ARBA00001936"/>
    </source>
</evidence>
<evidence type="ECO:0000256" key="8">
    <source>
        <dbReference type="ARBA" id="ARBA00022723"/>
    </source>
</evidence>
<keyword evidence="16" id="KW-1185">Reference proteome</keyword>
<dbReference type="CDD" id="cd00429">
    <property type="entry name" value="RPE"/>
    <property type="match status" value="1"/>
</dbReference>
<sequence>MTMIGPSLMCADMGNLKRDVQELDQAGVDFFHIDIMDGSFVPNFTMGPDMVNVIRAATDKPLDIHLMIMRPEEHINLFADAGADMISVHIESTIHLQRVLQTIKSKGIKAGVALNPSTPIESIEYVMDVIDYVTLMTVNPGFAGQKFIPTMYNKIKKLHQLIEKESYNILIQVDGNIGYETIPKVLENGAKMLVCGTSSLFKSKGSLHDAVIHLRQFIEGTAKVKTGD</sequence>
<dbReference type="PANTHER" id="PTHR11749">
    <property type="entry name" value="RIBULOSE-5-PHOSPHATE-3-EPIMERASE"/>
    <property type="match status" value="1"/>
</dbReference>
<comment type="cofactor">
    <cofactor evidence="4">
        <name>Zn(2+)</name>
        <dbReference type="ChEBI" id="CHEBI:29105"/>
    </cofactor>
</comment>
<dbReference type="STRING" id="33936.AZI98_01435"/>
<reference evidence="15 16" key="1">
    <citation type="submission" date="2016-04" db="EMBL/GenBank/DDBJ databases">
        <title>Draft genome sequence of Aeribacillus pallidus 8m3 from petroleum reservoir.</title>
        <authorList>
            <person name="Poltaraus A.B."/>
            <person name="Nazina T.N."/>
            <person name="Tourova T.P."/>
            <person name="Malakho S.M."/>
            <person name="Korshunova A.V."/>
            <person name="Sokolova D.S."/>
        </authorList>
    </citation>
    <scope>NUCLEOTIDE SEQUENCE [LARGE SCALE GENOMIC DNA]</scope>
    <source>
        <strain evidence="15 16">8m3</strain>
    </source>
</reference>
<dbReference type="AlphaFoldDB" id="A0A165Z4J0"/>
<evidence type="ECO:0000256" key="5">
    <source>
        <dbReference type="ARBA" id="ARBA00001954"/>
    </source>
</evidence>
<evidence type="ECO:0000256" key="9">
    <source>
        <dbReference type="ARBA" id="ARBA00023235"/>
    </source>
</evidence>
<keyword evidence="8 10" id="KW-0479">Metal-binding</keyword>
<feature type="binding site" evidence="10 14">
    <location>
        <position position="65"/>
    </location>
    <ligand>
        <name>substrate</name>
    </ligand>
</feature>
<dbReference type="Proteomes" id="UP000076476">
    <property type="component" value="Unassembled WGS sequence"/>
</dbReference>
<dbReference type="InterPro" id="IPR000056">
    <property type="entry name" value="Ribul_P_3_epim-like"/>
</dbReference>
<protein>
    <recommendedName>
        <fullName evidence="7 10">Ribulose-phosphate 3-epimerase</fullName>
        <ecNumber evidence="7 10">5.1.3.1</ecNumber>
    </recommendedName>
</protein>
<dbReference type="PROSITE" id="PS01085">
    <property type="entry name" value="RIBUL_P_3_EPIMER_1"/>
    <property type="match status" value="1"/>
</dbReference>
<evidence type="ECO:0000256" key="7">
    <source>
        <dbReference type="ARBA" id="ARBA00013188"/>
    </source>
</evidence>
<keyword evidence="9 10" id="KW-0413">Isomerase</keyword>
<evidence type="ECO:0000313" key="15">
    <source>
        <dbReference type="EMBL" id="KZN97831.1"/>
    </source>
</evidence>
<evidence type="ECO:0000256" key="6">
    <source>
        <dbReference type="ARBA" id="ARBA00009541"/>
    </source>
</evidence>
<feature type="binding site" evidence="10 13">
    <location>
        <position position="65"/>
    </location>
    <ligand>
        <name>a divalent metal cation</name>
        <dbReference type="ChEBI" id="CHEBI:60240"/>
    </ligand>
</feature>
<comment type="caution">
    <text evidence="10">Lacks conserved residue(s) required for the propagation of feature annotation.</text>
</comment>